<evidence type="ECO:0000313" key="7">
    <source>
        <dbReference type="EMBL" id="SDE19226.1"/>
    </source>
</evidence>
<evidence type="ECO:0000259" key="5">
    <source>
        <dbReference type="Pfam" id="PF13649"/>
    </source>
</evidence>
<name>A0A1G7AZ19_9ACTN</name>
<organism evidence="7 8">
    <name type="scientific">Auraticoccus monumenti</name>
    <dbReference type="NCBI Taxonomy" id="675864"/>
    <lineage>
        <taxon>Bacteria</taxon>
        <taxon>Bacillati</taxon>
        <taxon>Actinomycetota</taxon>
        <taxon>Actinomycetes</taxon>
        <taxon>Propionibacteriales</taxon>
        <taxon>Propionibacteriaceae</taxon>
        <taxon>Auraticoccus</taxon>
    </lineage>
</organism>
<reference evidence="7 8" key="1">
    <citation type="submission" date="2016-10" db="EMBL/GenBank/DDBJ databases">
        <authorList>
            <person name="de Groot N.N."/>
        </authorList>
    </citation>
    <scope>NUCLEOTIDE SEQUENCE [LARGE SCALE GENOMIC DNA]</scope>
    <source>
        <strain evidence="7 8">MON 2.2</strain>
    </source>
</reference>
<evidence type="ECO:0000256" key="3">
    <source>
        <dbReference type="ARBA" id="ARBA00022691"/>
    </source>
</evidence>
<dbReference type="Gene3D" id="3.40.50.150">
    <property type="entry name" value="Vaccinia Virus protein VP39"/>
    <property type="match status" value="1"/>
</dbReference>
<dbReference type="InterPro" id="IPR002052">
    <property type="entry name" value="DNA_methylase_N6_adenine_CS"/>
</dbReference>
<dbReference type="InterPro" id="IPR019874">
    <property type="entry name" value="RF_methyltr_PrmC"/>
</dbReference>
<comment type="similarity">
    <text evidence="4">Belongs to the protein N5-glutamine methyltransferase family. PrmC subfamily.</text>
</comment>
<dbReference type="PANTHER" id="PTHR18895:SF74">
    <property type="entry name" value="MTRF1L RELEASE FACTOR GLUTAMINE METHYLTRANSFERASE"/>
    <property type="match status" value="1"/>
</dbReference>
<gene>
    <name evidence="4" type="primary">prmC</name>
    <name evidence="7" type="ORF">SAMN04489747_2755</name>
</gene>
<dbReference type="InterPro" id="IPR041698">
    <property type="entry name" value="Methyltransf_25"/>
</dbReference>
<dbReference type="AlphaFoldDB" id="A0A1G7AZ19"/>
<dbReference type="NCBIfam" id="TIGR03534">
    <property type="entry name" value="RF_mod_PrmC"/>
    <property type="match status" value="1"/>
</dbReference>
<accession>A0A1G7AZ19</accession>
<dbReference type="InterPro" id="IPR050320">
    <property type="entry name" value="N5-glutamine_MTase"/>
</dbReference>
<dbReference type="HAMAP" id="MF_02126">
    <property type="entry name" value="RF_methyltr_PrmC"/>
    <property type="match status" value="1"/>
</dbReference>
<evidence type="ECO:0000256" key="2">
    <source>
        <dbReference type="ARBA" id="ARBA00022679"/>
    </source>
</evidence>
<comment type="caution">
    <text evidence="4">Lacks conserved residue(s) required for the propagation of feature annotation.</text>
</comment>
<dbReference type="OrthoDB" id="9800643at2"/>
<dbReference type="InterPro" id="IPR004556">
    <property type="entry name" value="HemK-like"/>
</dbReference>
<dbReference type="Pfam" id="PF13649">
    <property type="entry name" value="Methyltransf_25"/>
    <property type="match status" value="1"/>
</dbReference>
<dbReference type="RefSeq" id="WP_090594342.1">
    <property type="nucleotide sequence ID" value="NZ_LT629688.1"/>
</dbReference>
<evidence type="ECO:0000259" key="6">
    <source>
        <dbReference type="Pfam" id="PF17827"/>
    </source>
</evidence>
<keyword evidence="2 4" id="KW-0808">Transferase</keyword>
<keyword evidence="1 4" id="KW-0489">Methyltransferase</keyword>
<dbReference type="PANTHER" id="PTHR18895">
    <property type="entry name" value="HEMK METHYLTRANSFERASE"/>
    <property type="match status" value="1"/>
</dbReference>
<protein>
    <recommendedName>
        <fullName evidence="4">Release factor glutamine methyltransferase</fullName>
        <shortName evidence="4">RF MTase</shortName>
        <ecNumber evidence="4">2.1.1.297</ecNumber>
    </recommendedName>
    <alternativeName>
        <fullName evidence="4">N5-glutamine methyltransferase PrmC</fullName>
    </alternativeName>
    <alternativeName>
        <fullName evidence="4">Protein-(glutamine-N5) MTase PrmC</fullName>
    </alternativeName>
    <alternativeName>
        <fullName evidence="4">Protein-glutamine N-methyltransferase PrmC</fullName>
    </alternativeName>
</protein>
<proteinExistence type="inferred from homology"/>
<dbReference type="EMBL" id="LT629688">
    <property type="protein sequence ID" value="SDE19226.1"/>
    <property type="molecule type" value="Genomic_DNA"/>
</dbReference>
<dbReference type="EC" id="2.1.1.297" evidence="4"/>
<keyword evidence="8" id="KW-1185">Reference proteome</keyword>
<comment type="function">
    <text evidence="4">Methylates the class 1 translation termination release factors RF1/PrfA and RF2/PrfB on the glutamine residue of the universally conserved GGQ motif.</text>
</comment>
<sequence>MSGAALQRQLREGAELLRRADVPAPEAEARILACHLLGVDPTGLFTAAAMDRAQHEGFLELLARRAAGAPVQHLTGEAWFRHVRLEVGPGAFVPRPETEVMVGWVVEQLAGLGPSPLVVDLCSGSGAIARALADEVPGARVHAVELSEDALVWAGRNLAGTGVELHAGDMADALPELDGQVDVVVCNPPYIPLEAWESVAADVRDHDPHLALFSGADGLDAMRVLADVAARLLRSGGRLAAEHAEVQEHSVVQLFLDHGRWSDVRDHRDLNDRPRFVTAVRH</sequence>
<dbReference type="GO" id="GO:0032259">
    <property type="term" value="P:methylation"/>
    <property type="evidence" value="ECO:0007669"/>
    <property type="project" value="UniProtKB-KW"/>
</dbReference>
<dbReference type="GO" id="GO:0102559">
    <property type="term" value="F:peptide chain release factor N(5)-glutamine methyltransferase activity"/>
    <property type="evidence" value="ECO:0007669"/>
    <property type="project" value="UniProtKB-EC"/>
</dbReference>
<dbReference type="Pfam" id="PF17827">
    <property type="entry name" value="PrmC_N"/>
    <property type="match status" value="1"/>
</dbReference>
<feature type="domain" description="Methyltransferase" evidence="5">
    <location>
        <begin position="118"/>
        <end position="204"/>
    </location>
</feature>
<evidence type="ECO:0000313" key="8">
    <source>
        <dbReference type="Proteomes" id="UP000198546"/>
    </source>
</evidence>
<dbReference type="NCBIfam" id="TIGR00536">
    <property type="entry name" value="hemK_fam"/>
    <property type="match status" value="1"/>
</dbReference>
<dbReference type="Gene3D" id="1.10.8.10">
    <property type="entry name" value="DNA helicase RuvA subunit, C-terminal domain"/>
    <property type="match status" value="1"/>
</dbReference>
<dbReference type="GO" id="GO:0003676">
    <property type="term" value="F:nucleic acid binding"/>
    <property type="evidence" value="ECO:0007669"/>
    <property type="project" value="InterPro"/>
</dbReference>
<dbReference type="InterPro" id="IPR040758">
    <property type="entry name" value="PrmC_N"/>
</dbReference>
<dbReference type="SUPFAM" id="SSF53335">
    <property type="entry name" value="S-adenosyl-L-methionine-dependent methyltransferases"/>
    <property type="match status" value="1"/>
</dbReference>
<dbReference type="InterPro" id="IPR029063">
    <property type="entry name" value="SAM-dependent_MTases_sf"/>
</dbReference>
<comment type="catalytic activity">
    <reaction evidence="4">
        <text>L-glutaminyl-[peptide chain release factor] + S-adenosyl-L-methionine = N(5)-methyl-L-glutaminyl-[peptide chain release factor] + S-adenosyl-L-homocysteine + H(+)</text>
        <dbReference type="Rhea" id="RHEA:42896"/>
        <dbReference type="Rhea" id="RHEA-COMP:10271"/>
        <dbReference type="Rhea" id="RHEA-COMP:10272"/>
        <dbReference type="ChEBI" id="CHEBI:15378"/>
        <dbReference type="ChEBI" id="CHEBI:30011"/>
        <dbReference type="ChEBI" id="CHEBI:57856"/>
        <dbReference type="ChEBI" id="CHEBI:59789"/>
        <dbReference type="ChEBI" id="CHEBI:61891"/>
        <dbReference type="EC" id="2.1.1.297"/>
    </reaction>
</comment>
<dbReference type="STRING" id="675864.SAMN04489747_2755"/>
<evidence type="ECO:0000256" key="1">
    <source>
        <dbReference type="ARBA" id="ARBA00022603"/>
    </source>
</evidence>
<keyword evidence="3 4" id="KW-0949">S-adenosyl-L-methionine</keyword>
<feature type="binding site" evidence="4">
    <location>
        <begin position="187"/>
        <end position="190"/>
    </location>
    <ligand>
        <name>substrate</name>
    </ligand>
</feature>
<evidence type="ECO:0000256" key="4">
    <source>
        <dbReference type="HAMAP-Rule" id="MF_02126"/>
    </source>
</evidence>
<feature type="binding site" evidence="4">
    <location>
        <position position="145"/>
    </location>
    <ligand>
        <name>S-adenosyl-L-methionine</name>
        <dbReference type="ChEBI" id="CHEBI:59789"/>
    </ligand>
</feature>
<dbReference type="CDD" id="cd02440">
    <property type="entry name" value="AdoMet_MTases"/>
    <property type="match status" value="1"/>
</dbReference>
<feature type="domain" description="Release factor glutamine methyltransferase N-terminal" evidence="6">
    <location>
        <begin position="10"/>
        <end position="76"/>
    </location>
</feature>
<dbReference type="PROSITE" id="PS00092">
    <property type="entry name" value="N6_MTASE"/>
    <property type="match status" value="1"/>
</dbReference>
<feature type="binding site" evidence="4">
    <location>
        <position position="187"/>
    </location>
    <ligand>
        <name>S-adenosyl-L-methionine</name>
        <dbReference type="ChEBI" id="CHEBI:59789"/>
    </ligand>
</feature>
<dbReference type="Proteomes" id="UP000198546">
    <property type="component" value="Chromosome i"/>
</dbReference>